<feature type="domain" description="Glycosyltransferase 2-like" evidence="2">
    <location>
        <begin position="5"/>
        <end position="170"/>
    </location>
</feature>
<evidence type="ECO:0000256" key="1">
    <source>
        <dbReference type="ARBA" id="ARBA00022679"/>
    </source>
</evidence>
<keyword evidence="5" id="KW-1185">Reference proteome</keyword>
<protein>
    <submittedName>
        <fullName evidence="4">Glycosyltransferase</fullName>
    </submittedName>
</protein>
<dbReference type="GO" id="GO:0016740">
    <property type="term" value="F:transferase activity"/>
    <property type="evidence" value="ECO:0007669"/>
    <property type="project" value="UniProtKB-KW"/>
</dbReference>
<evidence type="ECO:0000313" key="4">
    <source>
        <dbReference type="EMBL" id="MBL0764566.1"/>
    </source>
</evidence>
<reference evidence="4" key="1">
    <citation type="submission" date="2021-01" db="EMBL/GenBank/DDBJ databases">
        <title>Marivirga sp. nov., isolated from intertidal surface sediments.</title>
        <authorList>
            <person name="Zhang M."/>
        </authorList>
    </citation>
    <scope>NUCLEOTIDE SEQUENCE</scope>
    <source>
        <strain evidence="4">SM1354</strain>
    </source>
</reference>
<dbReference type="InterPro" id="IPR027791">
    <property type="entry name" value="Galactosyl_T_C"/>
</dbReference>
<gene>
    <name evidence="4" type="ORF">JKP34_04825</name>
</gene>
<evidence type="ECO:0000259" key="3">
    <source>
        <dbReference type="Pfam" id="PF02709"/>
    </source>
</evidence>
<keyword evidence="1" id="KW-0808">Transferase</keyword>
<comment type="caution">
    <text evidence="4">The sequence shown here is derived from an EMBL/GenBank/DDBJ whole genome shotgun (WGS) entry which is preliminary data.</text>
</comment>
<dbReference type="PANTHER" id="PTHR43685">
    <property type="entry name" value="GLYCOSYLTRANSFERASE"/>
    <property type="match status" value="1"/>
</dbReference>
<dbReference type="EMBL" id="JAERQG010000001">
    <property type="protein sequence ID" value="MBL0764566.1"/>
    <property type="molecule type" value="Genomic_DNA"/>
</dbReference>
<dbReference type="Pfam" id="PF00535">
    <property type="entry name" value="Glycos_transf_2"/>
    <property type="match status" value="1"/>
</dbReference>
<proteinExistence type="predicted"/>
<name>A0A937ADA1_9BACT</name>
<dbReference type="SUPFAM" id="SSF53448">
    <property type="entry name" value="Nucleotide-diphospho-sugar transferases"/>
    <property type="match status" value="1"/>
</dbReference>
<dbReference type="PANTHER" id="PTHR43685:SF3">
    <property type="entry name" value="SLR2126 PROTEIN"/>
    <property type="match status" value="1"/>
</dbReference>
<feature type="domain" description="Galactosyltransferase C-terminal" evidence="3">
    <location>
        <begin position="173"/>
        <end position="235"/>
    </location>
</feature>
<dbReference type="AlphaFoldDB" id="A0A937ADA1"/>
<organism evidence="4 5">
    <name type="scientific">Marivirga atlantica</name>
    <dbReference type="NCBI Taxonomy" id="1548457"/>
    <lineage>
        <taxon>Bacteria</taxon>
        <taxon>Pseudomonadati</taxon>
        <taxon>Bacteroidota</taxon>
        <taxon>Cytophagia</taxon>
        <taxon>Cytophagales</taxon>
        <taxon>Marivirgaceae</taxon>
        <taxon>Marivirga</taxon>
    </lineage>
</organism>
<dbReference type="InterPro" id="IPR001173">
    <property type="entry name" value="Glyco_trans_2-like"/>
</dbReference>
<evidence type="ECO:0000313" key="5">
    <source>
        <dbReference type="Proteomes" id="UP000642920"/>
    </source>
</evidence>
<dbReference type="Pfam" id="PF02709">
    <property type="entry name" value="Glyco_transf_7C"/>
    <property type="match status" value="1"/>
</dbReference>
<accession>A0A937ADA1</accession>
<evidence type="ECO:0000259" key="2">
    <source>
        <dbReference type="Pfam" id="PF00535"/>
    </source>
</evidence>
<dbReference type="Gene3D" id="3.90.550.10">
    <property type="entry name" value="Spore Coat Polysaccharide Biosynthesis Protein SpsA, Chain A"/>
    <property type="match status" value="1"/>
</dbReference>
<dbReference type="Proteomes" id="UP000642920">
    <property type="component" value="Unassembled WGS sequence"/>
</dbReference>
<sequence length="272" mass="31538">MTKASIIIGFYKRFDQLELIFEALKKQAETAFEVIIADDGSPQEVVDKIQLYSKKSDLIIKHIWHEDKGFRKTTVLNKAVLAAESPYLIFIDGDCIPDKYFIADHLKYKKTHRMVNGRRVELSEFLSQKVNVEFIKKGNLQPLKYVALWDSFFGKTRKAEVGFRVNSKSLNEKYGSFKKGILGCNFSIHKADVIELNGFDERYEHPGVGEDTELEKRARHAGFEIFKPKLALVQYHLWHKKQSRAFEKENLVLLKETIDNKYIKTPYGINSL</sequence>
<dbReference type="InterPro" id="IPR050834">
    <property type="entry name" value="Glycosyltransf_2"/>
</dbReference>
<dbReference type="RefSeq" id="WP_201918257.1">
    <property type="nucleotide sequence ID" value="NZ_JAERQG010000001.1"/>
</dbReference>
<dbReference type="InterPro" id="IPR029044">
    <property type="entry name" value="Nucleotide-diphossugar_trans"/>
</dbReference>